<proteinExistence type="predicted"/>
<dbReference type="GO" id="GO:0019251">
    <property type="term" value="P:anaerobic cobalamin biosynthetic process"/>
    <property type="evidence" value="ECO:0007669"/>
    <property type="project" value="InterPro"/>
</dbReference>
<dbReference type="EMBL" id="CP046522">
    <property type="protein sequence ID" value="QGU94315.1"/>
    <property type="molecule type" value="Genomic_DNA"/>
</dbReference>
<dbReference type="Proteomes" id="UP000422764">
    <property type="component" value="Chromosome"/>
</dbReference>
<keyword evidence="2" id="KW-0170">Cobalt</keyword>
<dbReference type="GO" id="GO:0016852">
    <property type="term" value="F:sirohydrochlorin cobaltochelatase activity"/>
    <property type="evidence" value="ECO:0007669"/>
    <property type="project" value="InterPro"/>
</dbReference>
<dbReference type="AlphaFoldDB" id="A0A6I6F9D9"/>
<organism evidence="3 4">
    <name type="scientific">Clostridium bovifaecis</name>
    <dbReference type="NCBI Taxonomy" id="2184719"/>
    <lineage>
        <taxon>Bacteria</taxon>
        <taxon>Bacillati</taxon>
        <taxon>Bacillota</taxon>
        <taxon>Clostridia</taxon>
        <taxon>Eubacteriales</taxon>
        <taxon>Clostridiaceae</taxon>
        <taxon>Clostridium</taxon>
    </lineage>
</organism>
<evidence type="ECO:0000313" key="3">
    <source>
        <dbReference type="EMBL" id="QGU94315.1"/>
    </source>
</evidence>
<gene>
    <name evidence="3" type="ORF">GOM49_03585</name>
</gene>
<dbReference type="PIRSF" id="PIRSF033579">
    <property type="entry name" value="Anaer_Co_chel"/>
    <property type="match status" value="1"/>
</dbReference>
<dbReference type="Gene3D" id="3.40.50.1400">
    <property type="match status" value="2"/>
</dbReference>
<evidence type="ECO:0000313" key="4">
    <source>
        <dbReference type="Proteomes" id="UP000422764"/>
    </source>
</evidence>
<name>A0A6I6F9D9_9CLOT</name>
<dbReference type="Pfam" id="PF06180">
    <property type="entry name" value="CbiK"/>
    <property type="match status" value="1"/>
</dbReference>
<protein>
    <submittedName>
        <fullName evidence="3">Sirohydrochlorin cobaltochelatase</fullName>
    </submittedName>
</protein>
<dbReference type="GO" id="GO:0046872">
    <property type="term" value="F:metal ion binding"/>
    <property type="evidence" value="ECO:0007669"/>
    <property type="project" value="UniProtKB-KW"/>
</dbReference>
<dbReference type="SUPFAM" id="SSF53800">
    <property type="entry name" value="Chelatase"/>
    <property type="match status" value="1"/>
</dbReference>
<feature type="binding site" evidence="2">
    <location>
        <position position="208"/>
    </location>
    <ligand>
        <name>Co(2+)</name>
        <dbReference type="ChEBI" id="CHEBI:48828"/>
    </ligand>
</feature>
<evidence type="ECO:0000256" key="2">
    <source>
        <dbReference type="PIRSR" id="PIRSR033579-3"/>
    </source>
</evidence>
<feature type="binding site" evidence="2">
    <location>
        <position position="146"/>
    </location>
    <ligand>
        <name>Co(2+)</name>
        <dbReference type="ChEBI" id="CHEBI:48828"/>
    </ligand>
</feature>
<keyword evidence="2" id="KW-0479">Metal-binding</keyword>
<accession>A0A6I6F9D9</accession>
<keyword evidence="4" id="KW-1185">Reference proteome</keyword>
<feature type="active site" description="Proton acceptor" evidence="1">
    <location>
        <position position="146"/>
    </location>
</feature>
<sequence length="258" mass="29791">MRKKGILVVSSGSINNEAIKVSIEAIENIIAEEFKEWEVRRAFTSEIIIKKLKQNDGIVIDKIEEALEKMKAEEFSEVILQPLHIIPGSEYKKIVELIKKYKNSFEVIKSGRTILFYKEDYKKALDALRFQIPSLKSNEGIVLVGHGTKHTANIYYKEFQETINKENLRLYVGTLDECPTIYDIIPKLREDNIEEVLLMPYMLVFGGHGRRDIAGDGEGSWKSILRREGFKVRIYGHGLGENIEYQKLYLQHVKDVIK</sequence>
<reference evidence="3 4" key="1">
    <citation type="submission" date="2019-12" db="EMBL/GenBank/DDBJ databases">
        <title>Genome sequenceing of Clostridium bovifaecis.</title>
        <authorList>
            <person name="Yao Y."/>
        </authorList>
    </citation>
    <scope>NUCLEOTIDE SEQUENCE [LARGE SCALE GENOMIC DNA]</scope>
    <source>
        <strain evidence="3 4">BXX</strain>
    </source>
</reference>
<dbReference type="InterPro" id="IPR010388">
    <property type="entry name" value="Anaerobic_Co-chelatase"/>
</dbReference>
<evidence type="ECO:0000256" key="1">
    <source>
        <dbReference type="PIRSR" id="PIRSR033579-1"/>
    </source>
</evidence>